<protein>
    <recommendedName>
        <fullName evidence="12">MADS-box transcription factor 23-like</fullName>
    </recommendedName>
</protein>
<dbReference type="PANTHER" id="PTHR48019">
    <property type="entry name" value="SERUM RESPONSE FACTOR HOMOLOG"/>
    <property type="match status" value="1"/>
</dbReference>
<dbReference type="Pfam" id="PF00319">
    <property type="entry name" value="SRF-TF"/>
    <property type="match status" value="1"/>
</dbReference>
<dbReference type="GO" id="GO:0003700">
    <property type="term" value="F:DNA-binding transcription factor activity"/>
    <property type="evidence" value="ECO:0007669"/>
    <property type="project" value="InterPro"/>
</dbReference>
<dbReference type="GO" id="GO:0046983">
    <property type="term" value="F:protein dimerization activity"/>
    <property type="evidence" value="ECO:0007669"/>
    <property type="project" value="InterPro"/>
</dbReference>
<keyword evidence="5" id="KW-0539">Nucleus</keyword>
<evidence type="ECO:0000256" key="1">
    <source>
        <dbReference type="ARBA" id="ARBA00004123"/>
    </source>
</evidence>
<organism evidence="10 11">
    <name type="scientific">Trapa incisa</name>
    <dbReference type="NCBI Taxonomy" id="236973"/>
    <lineage>
        <taxon>Eukaryota</taxon>
        <taxon>Viridiplantae</taxon>
        <taxon>Streptophyta</taxon>
        <taxon>Embryophyta</taxon>
        <taxon>Tracheophyta</taxon>
        <taxon>Spermatophyta</taxon>
        <taxon>Magnoliopsida</taxon>
        <taxon>eudicotyledons</taxon>
        <taxon>Gunneridae</taxon>
        <taxon>Pentapetalae</taxon>
        <taxon>rosids</taxon>
        <taxon>malvids</taxon>
        <taxon>Myrtales</taxon>
        <taxon>Lythraceae</taxon>
        <taxon>Trapa</taxon>
    </lineage>
</organism>
<evidence type="ECO:0000259" key="8">
    <source>
        <dbReference type="PROSITE" id="PS50066"/>
    </source>
</evidence>
<dbReference type="AlphaFoldDB" id="A0AAN7QKC2"/>
<sequence length="251" mass="29046">MGRGKIAIEKIDDSTRRQVTFSKRRNGLLKKAKELAILCDAEVGVMIFSSTGKLSDFASSNMNTIMERYNKDKVGHQMINPMNEVKYWRREAAMLQQQLQNLQVNHRQMMGEQLSGLGIKDLERLENRLEMSLQDVRLKKDQCLMEEREELRRKRSFLHQENSELHRKVNIFLQENMDLRKKSSSTEKFHMRAEDPSPSHGASRTTTLLIEDPAAGDDPQHSPIQLQLSQPDHQRNCDEPEIAITLGLQLH</sequence>
<keyword evidence="3" id="KW-0238">DNA-binding</keyword>
<proteinExistence type="predicted"/>
<dbReference type="GO" id="GO:0045944">
    <property type="term" value="P:positive regulation of transcription by RNA polymerase II"/>
    <property type="evidence" value="ECO:0007669"/>
    <property type="project" value="InterPro"/>
</dbReference>
<evidence type="ECO:0000313" key="10">
    <source>
        <dbReference type="EMBL" id="KAK4770492.1"/>
    </source>
</evidence>
<dbReference type="InterPro" id="IPR033896">
    <property type="entry name" value="MEF2-like_N"/>
</dbReference>
<feature type="compositionally biased region" description="Basic and acidic residues" evidence="7">
    <location>
        <begin position="182"/>
        <end position="197"/>
    </location>
</feature>
<dbReference type="Gene3D" id="3.40.1810.10">
    <property type="entry name" value="Transcription factor, MADS-box"/>
    <property type="match status" value="1"/>
</dbReference>
<dbReference type="InterPro" id="IPR036879">
    <property type="entry name" value="TF_MADSbox_sf"/>
</dbReference>
<evidence type="ECO:0000256" key="2">
    <source>
        <dbReference type="ARBA" id="ARBA00023015"/>
    </source>
</evidence>
<dbReference type="PROSITE" id="PS00350">
    <property type="entry name" value="MADS_BOX_1"/>
    <property type="match status" value="1"/>
</dbReference>
<dbReference type="Pfam" id="PF01486">
    <property type="entry name" value="K-box"/>
    <property type="match status" value="1"/>
</dbReference>
<keyword evidence="11" id="KW-1185">Reference proteome</keyword>
<dbReference type="CDD" id="cd00265">
    <property type="entry name" value="MADS_MEF2_like"/>
    <property type="match status" value="1"/>
</dbReference>
<dbReference type="SUPFAM" id="SSF55455">
    <property type="entry name" value="SRF-like"/>
    <property type="match status" value="1"/>
</dbReference>
<dbReference type="GO" id="GO:0000977">
    <property type="term" value="F:RNA polymerase II transcription regulatory region sequence-specific DNA binding"/>
    <property type="evidence" value="ECO:0007669"/>
    <property type="project" value="InterPro"/>
</dbReference>
<evidence type="ECO:0008006" key="12">
    <source>
        <dbReference type="Google" id="ProtNLM"/>
    </source>
</evidence>
<evidence type="ECO:0000313" key="11">
    <source>
        <dbReference type="Proteomes" id="UP001345219"/>
    </source>
</evidence>
<keyword evidence="4" id="KW-0804">Transcription</keyword>
<dbReference type="GO" id="GO:0005634">
    <property type="term" value="C:nucleus"/>
    <property type="evidence" value="ECO:0007669"/>
    <property type="project" value="UniProtKB-SubCell"/>
</dbReference>
<evidence type="ECO:0000256" key="6">
    <source>
        <dbReference type="SAM" id="Coils"/>
    </source>
</evidence>
<dbReference type="PROSITE" id="PS50066">
    <property type="entry name" value="MADS_BOX_2"/>
    <property type="match status" value="1"/>
</dbReference>
<evidence type="ECO:0000256" key="7">
    <source>
        <dbReference type="SAM" id="MobiDB-lite"/>
    </source>
</evidence>
<dbReference type="InterPro" id="IPR002100">
    <property type="entry name" value="TF_MADSbox"/>
</dbReference>
<evidence type="ECO:0000256" key="3">
    <source>
        <dbReference type="ARBA" id="ARBA00023125"/>
    </source>
</evidence>
<keyword evidence="2" id="KW-0805">Transcription regulation</keyword>
<comment type="caution">
    <text evidence="10">The sequence shown here is derived from an EMBL/GenBank/DDBJ whole genome shotgun (WGS) entry which is preliminary data.</text>
</comment>
<dbReference type="SMART" id="SM00432">
    <property type="entry name" value="MADS"/>
    <property type="match status" value="1"/>
</dbReference>
<keyword evidence="6" id="KW-0175">Coiled coil</keyword>
<gene>
    <name evidence="10" type="ORF">SAY87_031024</name>
</gene>
<feature type="domain" description="K-box" evidence="9">
    <location>
        <begin position="85"/>
        <end position="175"/>
    </location>
</feature>
<accession>A0AAN7QKC2</accession>
<feature type="compositionally biased region" description="Polar residues" evidence="7">
    <location>
        <begin position="222"/>
        <end position="231"/>
    </location>
</feature>
<dbReference type="PROSITE" id="PS51297">
    <property type="entry name" value="K_BOX"/>
    <property type="match status" value="1"/>
</dbReference>
<dbReference type="PRINTS" id="PR00404">
    <property type="entry name" value="MADSDOMAIN"/>
</dbReference>
<feature type="domain" description="MADS-box" evidence="8">
    <location>
        <begin position="1"/>
        <end position="61"/>
    </location>
</feature>
<dbReference type="InterPro" id="IPR050142">
    <property type="entry name" value="MADS-box/MEF2_TF"/>
</dbReference>
<dbReference type="InterPro" id="IPR002487">
    <property type="entry name" value="TF_Kbox"/>
</dbReference>
<evidence type="ECO:0000259" key="9">
    <source>
        <dbReference type="PROSITE" id="PS51297"/>
    </source>
</evidence>
<comment type="subcellular location">
    <subcellularLocation>
        <location evidence="1">Nucleus</location>
    </subcellularLocation>
</comment>
<name>A0AAN7QKC2_9MYRT</name>
<feature type="region of interest" description="Disordered" evidence="7">
    <location>
        <begin position="182"/>
        <end position="235"/>
    </location>
</feature>
<dbReference type="Proteomes" id="UP001345219">
    <property type="component" value="Chromosome 24"/>
</dbReference>
<dbReference type="EMBL" id="JAXIOK010000005">
    <property type="protein sequence ID" value="KAK4770492.1"/>
    <property type="molecule type" value="Genomic_DNA"/>
</dbReference>
<evidence type="ECO:0000256" key="4">
    <source>
        <dbReference type="ARBA" id="ARBA00023163"/>
    </source>
</evidence>
<reference evidence="10 11" key="1">
    <citation type="journal article" date="2023" name="Hortic Res">
        <title>Pangenome of water caltrop reveals structural variations and asymmetric subgenome divergence after allopolyploidization.</title>
        <authorList>
            <person name="Zhang X."/>
            <person name="Chen Y."/>
            <person name="Wang L."/>
            <person name="Yuan Y."/>
            <person name="Fang M."/>
            <person name="Shi L."/>
            <person name="Lu R."/>
            <person name="Comes H.P."/>
            <person name="Ma Y."/>
            <person name="Chen Y."/>
            <person name="Huang G."/>
            <person name="Zhou Y."/>
            <person name="Zheng Z."/>
            <person name="Qiu Y."/>
        </authorList>
    </citation>
    <scope>NUCLEOTIDE SEQUENCE [LARGE SCALE GENOMIC DNA]</scope>
    <source>
        <tissue evidence="10">Roots</tissue>
    </source>
</reference>
<evidence type="ECO:0000256" key="5">
    <source>
        <dbReference type="ARBA" id="ARBA00023242"/>
    </source>
</evidence>
<feature type="coiled-coil region" evidence="6">
    <location>
        <begin position="85"/>
        <end position="168"/>
    </location>
</feature>